<dbReference type="Pfam" id="PF01547">
    <property type="entry name" value="SBP_bac_1"/>
    <property type="match status" value="1"/>
</dbReference>
<dbReference type="EMBL" id="JACIFH010000001">
    <property type="protein sequence ID" value="MBB4140260.1"/>
    <property type="molecule type" value="Genomic_DNA"/>
</dbReference>
<evidence type="ECO:0000313" key="2">
    <source>
        <dbReference type="EMBL" id="MBB4140260.1"/>
    </source>
</evidence>
<dbReference type="AlphaFoldDB" id="A0AA40SPY2"/>
<evidence type="ECO:0000256" key="1">
    <source>
        <dbReference type="SAM" id="SignalP"/>
    </source>
</evidence>
<name>A0AA40SPY2_9MICO</name>
<keyword evidence="1" id="KW-0732">Signal</keyword>
<organism evidence="2 3">
    <name type="scientific">Microbacterium invictum</name>
    <dbReference type="NCBI Taxonomy" id="515415"/>
    <lineage>
        <taxon>Bacteria</taxon>
        <taxon>Bacillati</taxon>
        <taxon>Actinomycetota</taxon>
        <taxon>Actinomycetes</taxon>
        <taxon>Micrococcales</taxon>
        <taxon>Microbacteriaceae</taxon>
        <taxon>Microbacterium</taxon>
    </lineage>
</organism>
<sequence>MMKLSKRMPAVLAAGAAAALVLAGCSGSSDLGVSGAGSNLLTISWKGSEKAGIDAVVAAYKEQNPDAEIVVTIADTEQYQATLRTQLAAGSAADVMYIWPADGNPGALLQIAPGGFLEPLTDREWADDYPQFIEDQLSYDGDVYLMGNLVNAFGAMYNQSTLDETGLTPPGAWPDVIPFCEAAIDAGKVAYAVGGATLNNVQNALYSIAPTTVYGENPDFDEQIAAGDTSFSEEPGYVEAFDKYQQMIDAGCFNSDATGVNNDGMLAMVADGSAIGTMPSALQLSALRTLVGDDQITFAPFSGGDDAETGILAAASSGGAGVNTNAKNKEMALEFVDFLGSTEGAQAYVQAMKGPVAALQNPDIDPGPDALTLITDYIEQERTVHFLNQYWPNARIEQAMFSGLQGMLTGDTTAEEALEGMDSEYTR</sequence>
<dbReference type="PANTHER" id="PTHR43649:SF12">
    <property type="entry name" value="DIACETYLCHITOBIOSE BINDING PROTEIN DASA"/>
    <property type="match status" value="1"/>
</dbReference>
<protein>
    <submittedName>
        <fullName evidence="2">Raffinose/stachyose/melibiose transport system substrate-binding protein</fullName>
    </submittedName>
</protein>
<dbReference type="Gene3D" id="3.40.190.10">
    <property type="entry name" value="Periplasmic binding protein-like II"/>
    <property type="match status" value="2"/>
</dbReference>
<keyword evidence="3" id="KW-1185">Reference proteome</keyword>
<dbReference type="PANTHER" id="PTHR43649">
    <property type="entry name" value="ARABINOSE-BINDING PROTEIN-RELATED"/>
    <property type="match status" value="1"/>
</dbReference>
<reference evidence="2 3" key="1">
    <citation type="submission" date="2020-08" db="EMBL/GenBank/DDBJ databases">
        <title>Sequencing the genomes of 1000 actinobacteria strains.</title>
        <authorList>
            <person name="Klenk H.-P."/>
        </authorList>
    </citation>
    <scope>NUCLEOTIDE SEQUENCE [LARGE SCALE GENOMIC DNA]</scope>
    <source>
        <strain evidence="2 3">DSM 19600</strain>
    </source>
</reference>
<dbReference type="SUPFAM" id="SSF53850">
    <property type="entry name" value="Periplasmic binding protein-like II"/>
    <property type="match status" value="1"/>
</dbReference>
<dbReference type="InterPro" id="IPR050490">
    <property type="entry name" value="Bact_solute-bd_prot1"/>
</dbReference>
<proteinExistence type="predicted"/>
<feature type="signal peptide" evidence="1">
    <location>
        <begin position="1"/>
        <end position="23"/>
    </location>
</feature>
<accession>A0AA40SPY2</accession>
<gene>
    <name evidence="2" type="ORF">BKA10_002054</name>
</gene>
<feature type="chain" id="PRO_5041271864" evidence="1">
    <location>
        <begin position="24"/>
        <end position="427"/>
    </location>
</feature>
<dbReference type="InterPro" id="IPR006059">
    <property type="entry name" value="SBP"/>
</dbReference>
<evidence type="ECO:0000313" key="3">
    <source>
        <dbReference type="Proteomes" id="UP000549113"/>
    </source>
</evidence>
<dbReference type="Proteomes" id="UP000549113">
    <property type="component" value="Unassembled WGS sequence"/>
</dbReference>
<dbReference type="PROSITE" id="PS51257">
    <property type="entry name" value="PROKAR_LIPOPROTEIN"/>
    <property type="match status" value="1"/>
</dbReference>
<comment type="caution">
    <text evidence="2">The sequence shown here is derived from an EMBL/GenBank/DDBJ whole genome shotgun (WGS) entry which is preliminary data.</text>
</comment>